<reference evidence="3" key="1">
    <citation type="submission" date="2016-05" db="EMBL/GenBank/DDBJ databases">
        <title>Comparative genomics of biotechnologically important yeasts.</title>
        <authorList>
            <consortium name="DOE Joint Genome Institute"/>
            <person name="Riley R."/>
            <person name="Haridas S."/>
            <person name="Wolfe K.H."/>
            <person name="Lopes M.R."/>
            <person name="Hittinger C.T."/>
            <person name="Goker M."/>
            <person name="Salamov A."/>
            <person name="Wisecaver J."/>
            <person name="Long T.M."/>
            <person name="Aerts A.L."/>
            <person name="Barry K."/>
            <person name="Choi C."/>
            <person name="Clum A."/>
            <person name="Coughlan A.Y."/>
            <person name="Deshpande S."/>
            <person name="Douglass A.P."/>
            <person name="Hanson S.J."/>
            <person name="Klenk H.-P."/>
            <person name="Labutti K."/>
            <person name="Lapidus A."/>
            <person name="Lindquist E."/>
            <person name="Lipzen A."/>
            <person name="Meier-Kolthoff J.P."/>
            <person name="Ohm R.A."/>
            <person name="Otillar R.P."/>
            <person name="Pangilinan J."/>
            <person name="Peng Y."/>
            <person name="Rokas A."/>
            <person name="Rosa C.A."/>
            <person name="Scheuner C."/>
            <person name="Sibirny A.A."/>
            <person name="Slot J.C."/>
            <person name="Stielow J.B."/>
            <person name="Sun H."/>
            <person name="Kurtzman C.P."/>
            <person name="Blackwell M."/>
            <person name="Grigoriev I.V."/>
            <person name="Jeffries T.W."/>
        </authorList>
    </citation>
    <scope>NUCLEOTIDE SEQUENCE [LARGE SCALE GENOMIC DNA]</scope>
    <source>
        <strain evidence="3">NRRL Y-1933</strain>
    </source>
</reference>
<feature type="region of interest" description="Disordered" evidence="1">
    <location>
        <begin position="142"/>
        <end position="165"/>
    </location>
</feature>
<feature type="compositionally biased region" description="Low complexity" evidence="1">
    <location>
        <begin position="81"/>
        <end position="98"/>
    </location>
</feature>
<dbReference type="GeneID" id="30995935"/>
<evidence type="ECO:0000313" key="2">
    <source>
        <dbReference type="EMBL" id="ODV67270.1"/>
    </source>
</evidence>
<feature type="compositionally biased region" description="Polar residues" evidence="1">
    <location>
        <begin position="61"/>
        <end position="75"/>
    </location>
</feature>
<dbReference type="RefSeq" id="XP_020076337.1">
    <property type="nucleotide sequence ID" value="XM_020221386.1"/>
</dbReference>
<accession>A0A1E4RJ60</accession>
<organism evidence="2 3">
    <name type="scientific">Hyphopichia burtonii NRRL Y-1933</name>
    <dbReference type="NCBI Taxonomy" id="984485"/>
    <lineage>
        <taxon>Eukaryota</taxon>
        <taxon>Fungi</taxon>
        <taxon>Dikarya</taxon>
        <taxon>Ascomycota</taxon>
        <taxon>Saccharomycotina</taxon>
        <taxon>Pichiomycetes</taxon>
        <taxon>Debaryomycetaceae</taxon>
        <taxon>Hyphopichia</taxon>
    </lineage>
</organism>
<sequence length="566" mass="64028">MMTSIQLDPDPLGCSKFEQNQHLLQRQHPQQRQRQNKLFTQPGESATTPIAIPSAMPIRSSPLNQKTSFKNYHLQSKNHKNPSFSSSPSPNSMSYKTSNSHSKPYQPSRRSFSTSSSLKQASINITSIKKSTRSTSSSSLLSLSKSLSPSSSFLESNSVPSTKKYSRFSDDESNYVLMKRKSSAHPLSSNDMEEEIPVYDYFYTNNSNNHNGLEFESSLSFKSPWRPKSFLTRTLSSSSTNSIESTDSEISIRSEIPLESPFASSTTSSTNTLAIPKINSKNTNDSSDSLLKVLKRNDKAPIQHSKDNLVSNLTNSLKNWKSQLINYSLSLTPRMTDDVLPLPTSTKANEVTNIETPVIDSPSTELKTYSINSNINYDDSIVRLPQFHNFKNRDERINSQFLRLYAQDFNARSTNLLPNTYTNDEFIQLYNKSEGVRNFHQNFNFYKISNMSKDKLWNSVILIPRNDPIPNGTIEYQNYIFIGDDNKFAKNSLTRLNGDYLPWSNRSSISYKPAGELPGMKPRINGLAPSSGTTKAQFTIKGWCNRRWVDCSKTDDDDDDDEIINH</sequence>
<feature type="compositionally biased region" description="Polar residues" evidence="1">
    <location>
        <begin position="37"/>
        <end position="48"/>
    </location>
</feature>
<dbReference type="EMBL" id="KV454541">
    <property type="protein sequence ID" value="ODV67270.1"/>
    <property type="molecule type" value="Genomic_DNA"/>
</dbReference>
<keyword evidence="3" id="KW-1185">Reference proteome</keyword>
<protein>
    <submittedName>
        <fullName evidence="2">Uncharacterized protein</fullName>
    </submittedName>
</protein>
<feature type="compositionally biased region" description="Low complexity" evidence="1">
    <location>
        <begin position="142"/>
        <end position="158"/>
    </location>
</feature>
<name>A0A1E4RJ60_9ASCO</name>
<evidence type="ECO:0000256" key="1">
    <source>
        <dbReference type="SAM" id="MobiDB-lite"/>
    </source>
</evidence>
<feature type="region of interest" description="Disordered" evidence="1">
    <location>
        <begin position="23"/>
        <end position="119"/>
    </location>
</feature>
<dbReference type="AlphaFoldDB" id="A0A1E4RJ60"/>
<feature type="compositionally biased region" description="Low complexity" evidence="1">
    <location>
        <begin position="108"/>
        <end position="119"/>
    </location>
</feature>
<dbReference type="Proteomes" id="UP000095085">
    <property type="component" value="Unassembled WGS sequence"/>
</dbReference>
<evidence type="ECO:0000313" key="3">
    <source>
        <dbReference type="Proteomes" id="UP000095085"/>
    </source>
</evidence>
<dbReference type="OrthoDB" id="4088353at2759"/>
<proteinExistence type="predicted"/>
<gene>
    <name evidence="2" type="ORF">HYPBUDRAFT_153127</name>
</gene>